<gene>
    <name evidence="3" type="ORF">HNR06_002014</name>
    <name evidence="4" type="ORF">NOSIN_20470</name>
</gene>
<organism evidence="4 5">
    <name type="scientific">Nocardiopsis sinuspersici</name>
    <dbReference type="NCBI Taxonomy" id="501010"/>
    <lineage>
        <taxon>Bacteria</taxon>
        <taxon>Bacillati</taxon>
        <taxon>Actinomycetota</taxon>
        <taxon>Actinomycetes</taxon>
        <taxon>Streptosporangiales</taxon>
        <taxon>Nocardiopsidaceae</taxon>
        <taxon>Nocardiopsis</taxon>
    </lineage>
</organism>
<evidence type="ECO:0000256" key="1">
    <source>
        <dbReference type="ARBA" id="ARBA00023002"/>
    </source>
</evidence>
<dbReference type="EMBL" id="JACCHL010000001">
    <property type="protein sequence ID" value="NYH52425.1"/>
    <property type="molecule type" value="Genomic_DNA"/>
</dbReference>
<keyword evidence="5" id="KW-1185">Reference proteome</keyword>
<evidence type="ECO:0000259" key="2">
    <source>
        <dbReference type="Pfam" id="PF01243"/>
    </source>
</evidence>
<dbReference type="InterPro" id="IPR011576">
    <property type="entry name" value="Pyridox_Oxase_N"/>
</dbReference>
<dbReference type="Proteomes" id="UP000189004">
    <property type="component" value="Unassembled WGS sequence"/>
</dbReference>
<dbReference type="SUPFAM" id="SSF50475">
    <property type="entry name" value="FMN-binding split barrel"/>
    <property type="match status" value="1"/>
</dbReference>
<dbReference type="Proteomes" id="UP000584931">
    <property type="component" value="Unassembled WGS sequence"/>
</dbReference>
<dbReference type="InterPro" id="IPR012349">
    <property type="entry name" value="Split_barrel_FMN-bd"/>
</dbReference>
<protein>
    <submittedName>
        <fullName evidence="4">PPOX class F420-dependent oxidoreductase</fullName>
    </submittedName>
    <submittedName>
        <fullName evidence="3">PPOX class probable F420-dependent enzyme</fullName>
    </submittedName>
</protein>
<dbReference type="PANTHER" id="PTHR35176">
    <property type="entry name" value="HEME OXYGENASE HI_0854-RELATED"/>
    <property type="match status" value="1"/>
</dbReference>
<dbReference type="InterPro" id="IPR052019">
    <property type="entry name" value="F420H2_bilvrd_red/Heme_oxyg"/>
</dbReference>
<dbReference type="GO" id="GO:0070967">
    <property type="term" value="F:coenzyme F420 binding"/>
    <property type="evidence" value="ECO:0007669"/>
    <property type="project" value="TreeGrafter"/>
</dbReference>
<dbReference type="InterPro" id="IPR019967">
    <property type="entry name" value="F420-dep_enz_PPOX_Rv0121"/>
</dbReference>
<dbReference type="GO" id="GO:0016627">
    <property type="term" value="F:oxidoreductase activity, acting on the CH-CH group of donors"/>
    <property type="evidence" value="ECO:0007669"/>
    <property type="project" value="TreeGrafter"/>
</dbReference>
<dbReference type="RefSeq" id="WP_077692345.1">
    <property type="nucleotide sequence ID" value="NZ_JACCHL010000001.1"/>
</dbReference>
<keyword evidence="1" id="KW-0560">Oxidoreductase</keyword>
<dbReference type="PANTHER" id="PTHR35176:SF2">
    <property type="entry name" value="F420H(2)-DEPENDENT REDUCTASE RV1155"/>
    <property type="match status" value="1"/>
</dbReference>
<accession>A0A7Z0BJT2</accession>
<evidence type="ECO:0000313" key="5">
    <source>
        <dbReference type="Proteomes" id="UP000189004"/>
    </source>
</evidence>
<proteinExistence type="predicted"/>
<comment type="caution">
    <text evidence="4">The sequence shown here is derived from an EMBL/GenBank/DDBJ whole genome shotgun (WGS) entry which is preliminary data.</text>
</comment>
<reference evidence="3 6" key="3">
    <citation type="submission" date="2020-07" db="EMBL/GenBank/DDBJ databases">
        <title>Sequencing the genomes of 1000 actinobacteria strains.</title>
        <authorList>
            <person name="Klenk H.-P."/>
        </authorList>
    </citation>
    <scope>NUCLEOTIDE SEQUENCE [LARGE SCALE GENOMIC DNA]</scope>
    <source>
        <strain evidence="3 6">DSM 45278</strain>
    </source>
</reference>
<name>A0A1V3C5E1_9ACTN</name>
<accession>A0A1V3C5E1</accession>
<reference evidence="4" key="2">
    <citation type="submission" date="2016-08" db="EMBL/GenBank/DDBJ databases">
        <authorList>
            <person name="Seilhamer J.J."/>
        </authorList>
    </citation>
    <scope>NUCLEOTIDE SEQUENCE [LARGE SCALE GENOMIC DNA]</scope>
    <source>
        <strain evidence="4">UTMC102</strain>
    </source>
</reference>
<evidence type="ECO:0000313" key="3">
    <source>
        <dbReference type="EMBL" id="NYH52425.1"/>
    </source>
</evidence>
<dbReference type="NCBIfam" id="TIGR03668">
    <property type="entry name" value="Rv0121_F420"/>
    <property type="match status" value="1"/>
</dbReference>
<sequence length="146" mass="16996">MRWSREQTRERFAKSRVARLATVDDGGQPHLVPVVFAAYGDTVAIPVDHKPKTTYRLKRVRNIEGDPRVSLLADEYSDDWDRLWWARADGEALVQHSGPAWEEARERLAERYSQYRAEPPAEAVILVEVHRWSGWSSQEEADWPKR</sequence>
<evidence type="ECO:0000313" key="4">
    <source>
        <dbReference type="EMBL" id="OOC55913.1"/>
    </source>
</evidence>
<dbReference type="EMBL" id="MCOK01000001">
    <property type="protein sequence ID" value="OOC55913.1"/>
    <property type="molecule type" value="Genomic_DNA"/>
</dbReference>
<dbReference type="Pfam" id="PF01243">
    <property type="entry name" value="PNPOx_N"/>
    <property type="match status" value="1"/>
</dbReference>
<feature type="domain" description="Pyridoxamine 5'-phosphate oxidase N-terminal" evidence="2">
    <location>
        <begin position="6"/>
        <end position="135"/>
    </location>
</feature>
<evidence type="ECO:0000313" key="6">
    <source>
        <dbReference type="Proteomes" id="UP000584931"/>
    </source>
</evidence>
<dbReference type="Gene3D" id="2.30.110.10">
    <property type="entry name" value="Electron Transport, Fmn-binding Protein, Chain A"/>
    <property type="match status" value="1"/>
</dbReference>
<dbReference type="AlphaFoldDB" id="A0A1V3C5E1"/>
<dbReference type="GO" id="GO:0005829">
    <property type="term" value="C:cytosol"/>
    <property type="evidence" value="ECO:0007669"/>
    <property type="project" value="TreeGrafter"/>
</dbReference>
<dbReference type="STRING" id="501010.NOSIN_20470"/>
<reference evidence="5" key="1">
    <citation type="submission" date="2016-08" db="EMBL/GenBank/DDBJ databases">
        <authorList>
            <person name="Tokovenko B."/>
            <person name="Kalinowski J."/>
        </authorList>
    </citation>
    <scope>NUCLEOTIDE SEQUENCE [LARGE SCALE GENOMIC DNA]</scope>
    <source>
        <strain evidence="5">UTMC102</strain>
    </source>
</reference>
<dbReference type="OrthoDB" id="9812086at2"/>